<accession>Q6D540</accession>
<name>Q6D540_PECAS</name>
<dbReference type="HOGENOM" id="CLU_028400_3_0_6"/>
<evidence type="ECO:0000313" key="2">
    <source>
        <dbReference type="EMBL" id="CAG75103.1"/>
    </source>
</evidence>
<dbReference type="PANTHER" id="PTHR37529:SF1">
    <property type="entry name" value="TRANSPOSASE INSG FOR INSERTION SEQUENCE ELEMENT IS4-RELATED"/>
    <property type="match status" value="1"/>
</dbReference>
<organism evidence="2 3">
    <name type="scientific">Pectobacterium atrosepticum (strain SCRI 1043 / ATCC BAA-672)</name>
    <name type="common">Erwinia carotovora subsp. atroseptica</name>
    <dbReference type="NCBI Taxonomy" id="218491"/>
    <lineage>
        <taxon>Bacteria</taxon>
        <taxon>Pseudomonadati</taxon>
        <taxon>Pseudomonadota</taxon>
        <taxon>Gammaproteobacteria</taxon>
        <taxon>Enterobacterales</taxon>
        <taxon>Pectobacteriaceae</taxon>
        <taxon>Pectobacterium</taxon>
    </lineage>
</organism>
<dbReference type="InterPro" id="IPR024473">
    <property type="entry name" value="Transposases_IS4_N"/>
</dbReference>
<dbReference type="STRING" id="218491.ECA2202"/>
<protein>
    <submittedName>
        <fullName evidence="2">Transposase for insertion sequence element IS4 (Partial)</fullName>
    </submittedName>
</protein>
<dbReference type="Proteomes" id="UP000007966">
    <property type="component" value="Chromosome"/>
</dbReference>
<keyword evidence="3" id="KW-1185">Reference proteome</keyword>
<feature type="non-terminal residue" evidence="2">
    <location>
        <position position="1"/>
    </location>
</feature>
<gene>
    <name evidence="2" type="primary">insG</name>
    <name evidence="2" type="ordered locus">ECA2202</name>
</gene>
<dbReference type="EMBL" id="BX950851">
    <property type="protein sequence ID" value="CAG75103.1"/>
    <property type="molecule type" value="Genomic_DNA"/>
</dbReference>
<dbReference type="Pfam" id="PF13006">
    <property type="entry name" value="Nterm_IS4"/>
    <property type="match status" value="1"/>
</dbReference>
<dbReference type="PANTHER" id="PTHR37529">
    <property type="entry name" value="TRANSPOSASE INSG FOR INSERTION SEQUENCE ELEMENT IS4-RELATED"/>
    <property type="match status" value="1"/>
</dbReference>
<proteinExistence type="predicted"/>
<feature type="domain" description="Transposase IS4 N-terminal" evidence="1">
    <location>
        <begin position="18"/>
        <end position="109"/>
    </location>
</feature>
<reference evidence="2" key="1">
    <citation type="submission" date="2004-02" db="EMBL/GenBank/DDBJ databases">
        <title>The genome sequence of the enterobacterial phytopathogen Erwinia carotovora subsp. atroseptica SCRI1043 and functional genomic identification of novel virulence factors.</title>
        <authorList>
            <person name="Bell K.S."/>
            <person name="Sebaihia M."/>
            <person name="Pritchard L."/>
            <person name="Holden M."/>
            <person name="Hyman L.J."/>
            <person name="Holeva M.C."/>
            <person name="Thomson N.R."/>
            <person name="Bentley S.D."/>
            <person name="Churcher C."/>
            <person name="Mungall K."/>
            <person name="Atkin R."/>
            <person name="Bason N."/>
            <person name="Brooks K."/>
            <person name="Chillingworth T."/>
            <person name="Clark K."/>
            <person name="Doggett J."/>
            <person name="Fraser A."/>
            <person name="Hance Z."/>
            <person name="Hauser H."/>
            <person name="Jagels K."/>
            <person name="Moule S."/>
            <person name="Norbertczak H."/>
            <person name="Ormond D."/>
            <person name="Price C."/>
            <person name="Quail M.A."/>
            <person name="Sanders M."/>
            <person name="Walker D."/>
            <person name="Whitehead S."/>
            <person name="Salmond G.P.C."/>
            <person name="Birch P.R.J."/>
            <person name="Barrell B.G."/>
            <person name="Parkhill J."/>
            <person name="Toth I.K."/>
        </authorList>
    </citation>
    <scope>NUCLEOTIDE SEQUENCE</scope>
    <source>
        <strain evidence="2">SCRI1043</strain>
    </source>
</reference>
<dbReference type="AlphaFoldDB" id="Q6D540"/>
<sequence length="157" mass="17474">MQLSQALNVISQYDTLRNPLSTLAEVLDPELVARCLEEAGTVTLRKRRLTTDMMVWCLIGIALERKEPLHQIVNRLDILPPGNRPFVAPSAVVQARQRLGSEAVRLVFEQTADLWNRQTNHPHWGGLTLLAVDGVIWRTPDTPENDTAGAEKMATSG</sequence>
<dbReference type="KEGG" id="eca:ECA2202"/>
<dbReference type="eggNOG" id="COG3385">
    <property type="taxonomic scope" value="Bacteria"/>
</dbReference>
<evidence type="ECO:0000313" key="3">
    <source>
        <dbReference type="Proteomes" id="UP000007966"/>
    </source>
</evidence>
<evidence type="ECO:0000259" key="1">
    <source>
        <dbReference type="Pfam" id="PF13006"/>
    </source>
</evidence>